<feature type="region of interest" description="Disordered" evidence="3">
    <location>
        <begin position="140"/>
        <end position="173"/>
    </location>
</feature>
<dbReference type="PROSITE" id="PS50222">
    <property type="entry name" value="EF_HAND_2"/>
    <property type="match status" value="1"/>
</dbReference>
<dbReference type="InterPro" id="IPR027483">
    <property type="entry name" value="PInositol-4-P-4/5-kinase_C_sf"/>
</dbReference>
<dbReference type="GO" id="GO:0046854">
    <property type="term" value="P:phosphatidylinositol phosphate biosynthetic process"/>
    <property type="evidence" value="ECO:0007669"/>
    <property type="project" value="TreeGrafter"/>
</dbReference>
<feature type="compositionally biased region" description="Pro residues" evidence="3">
    <location>
        <begin position="903"/>
        <end position="916"/>
    </location>
</feature>
<feature type="compositionally biased region" description="Gly residues" evidence="3">
    <location>
        <begin position="216"/>
        <end position="226"/>
    </location>
</feature>
<dbReference type="InterPro" id="IPR002048">
    <property type="entry name" value="EF_hand_dom"/>
</dbReference>
<dbReference type="VEuPathDB" id="CryptoDB:Vbra_6761"/>
<evidence type="ECO:0000259" key="5">
    <source>
        <dbReference type="PROSITE" id="PS51455"/>
    </source>
</evidence>
<dbReference type="GO" id="GO:0005524">
    <property type="term" value="F:ATP binding"/>
    <property type="evidence" value="ECO:0007669"/>
    <property type="project" value="UniProtKB-UniRule"/>
</dbReference>
<feature type="region of interest" description="Disordered" evidence="3">
    <location>
        <begin position="1458"/>
        <end position="1507"/>
    </location>
</feature>
<feature type="compositionally biased region" description="Pro residues" evidence="3">
    <location>
        <begin position="650"/>
        <end position="663"/>
    </location>
</feature>
<keyword evidence="2" id="KW-0547">Nucleotide-binding</keyword>
<evidence type="ECO:0000259" key="4">
    <source>
        <dbReference type="PROSITE" id="PS50222"/>
    </source>
</evidence>
<protein>
    <recommendedName>
        <fullName evidence="8">PIPK domain-containing protein</fullName>
    </recommendedName>
</protein>
<dbReference type="Gene3D" id="3.30.810.10">
    <property type="entry name" value="2-Layer Sandwich"/>
    <property type="match status" value="1"/>
</dbReference>
<dbReference type="SUPFAM" id="SSF56104">
    <property type="entry name" value="SAICAR synthase-like"/>
    <property type="match status" value="1"/>
</dbReference>
<dbReference type="GO" id="GO:0005509">
    <property type="term" value="F:calcium ion binding"/>
    <property type="evidence" value="ECO:0007669"/>
    <property type="project" value="InterPro"/>
</dbReference>
<feature type="compositionally biased region" description="Low complexity" evidence="3">
    <location>
        <begin position="199"/>
        <end position="215"/>
    </location>
</feature>
<name>A0A0G4E8F6_VITBC</name>
<feature type="compositionally biased region" description="Low complexity" evidence="3">
    <location>
        <begin position="333"/>
        <end position="346"/>
    </location>
</feature>
<keyword evidence="2" id="KW-0808">Transferase</keyword>
<keyword evidence="2" id="KW-0067">ATP-binding</keyword>
<dbReference type="GO" id="GO:0016308">
    <property type="term" value="F:1-phosphatidylinositol-4-phosphate 5-kinase activity"/>
    <property type="evidence" value="ECO:0007669"/>
    <property type="project" value="TreeGrafter"/>
</dbReference>
<feature type="compositionally biased region" description="Low complexity" evidence="3">
    <location>
        <begin position="664"/>
        <end position="687"/>
    </location>
</feature>
<evidence type="ECO:0000256" key="1">
    <source>
        <dbReference type="ARBA" id="ARBA00022837"/>
    </source>
</evidence>
<dbReference type="SMART" id="SM00330">
    <property type="entry name" value="PIPKc"/>
    <property type="match status" value="1"/>
</dbReference>
<evidence type="ECO:0000313" key="6">
    <source>
        <dbReference type="EMBL" id="CEL92023.1"/>
    </source>
</evidence>
<dbReference type="PANTHER" id="PTHR23086:SF8">
    <property type="entry name" value="PHOSPHATIDYLINOSITOL 5-PHOSPHATE 4-KINASE, ISOFORM A"/>
    <property type="match status" value="1"/>
</dbReference>
<feature type="region of interest" description="Disordered" evidence="3">
    <location>
        <begin position="578"/>
        <end position="608"/>
    </location>
</feature>
<dbReference type="InterPro" id="IPR002498">
    <property type="entry name" value="PInositol-4-P-4/5-kinase_core"/>
</dbReference>
<gene>
    <name evidence="6" type="ORF">Vbra_6761</name>
</gene>
<dbReference type="InParanoid" id="A0A0G4E8F6"/>
<keyword evidence="2" id="KW-0418">Kinase</keyword>
<dbReference type="PROSITE" id="PS00018">
    <property type="entry name" value="EF_HAND_1"/>
    <property type="match status" value="1"/>
</dbReference>
<feature type="region of interest" description="Disordered" evidence="3">
    <location>
        <begin position="768"/>
        <end position="935"/>
    </location>
</feature>
<feature type="region of interest" description="Disordered" evidence="3">
    <location>
        <begin position="325"/>
        <end position="351"/>
    </location>
</feature>
<feature type="compositionally biased region" description="Low complexity" evidence="3">
    <location>
        <begin position="142"/>
        <end position="151"/>
    </location>
</feature>
<dbReference type="CDD" id="cd00139">
    <property type="entry name" value="PIPKc"/>
    <property type="match status" value="1"/>
</dbReference>
<evidence type="ECO:0000256" key="3">
    <source>
        <dbReference type="SAM" id="MobiDB-lite"/>
    </source>
</evidence>
<dbReference type="PROSITE" id="PS51455">
    <property type="entry name" value="PIPK"/>
    <property type="match status" value="1"/>
</dbReference>
<evidence type="ECO:0000256" key="2">
    <source>
        <dbReference type="PROSITE-ProRule" id="PRU00781"/>
    </source>
</evidence>
<dbReference type="FunCoup" id="A0A0G4E8F6">
    <property type="interactions" value="22"/>
</dbReference>
<feature type="region of interest" description="Disordered" evidence="3">
    <location>
        <begin position="626"/>
        <end position="756"/>
    </location>
</feature>
<proteinExistence type="predicted"/>
<feature type="region of interest" description="Disordered" evidence="3">
    <location>
        <begin position="185"/>
        <end position="226"/>
    </location>
</feature>
<feature type="compositionally biased region" description="Pro residues" evidence="3">
    <location>
        <begin position="446"/>
        <end position="466"/>
    </location>
</feature>
<organism evidence="6 7">
    <name type="scientific">Vitrella brassicaformis (strain CCMP3155)</name>
    <dbReference type="NCBI Taxonomy" id="1169540"/>
    <lineage>
        <taxon>Eukaryota</taxon>
        <taxon>Sar</taxon>
        <taxon>Alveolata</taxon>
        <taxon>Colpodellida</taxon>
        <taxon>Vitrellaceae</taxon>
        <taxon>Vitrella</taxon>
    </lineage>
</organism>
<keyword evidence="7" id="KW-1185">Reference proteome</keyword>
<feature type="compositionally biased region" description="Gly residues" evidence="3">
    <location>
        <begin position="521"/>
        <end position="534"/>
    </location>
</feature>
<feature type="compositionally biased region" description="Low complexity" evidence="3">
    <location>
        <begin position="430"/>
        <end position="445"/>
    </location>
</feature>
<dbReference type="GO" id="GO:0005886">
    <property type="term" value="C:plasma membrane"/>
    <property type="evidence" value="ECO:0007669"/>
    <property type="project" value="TreeGrafter"/>
</dbReference>
<dbReference type="InterPro" id="IPR011992">
    <property type="entry name" value="EF-hand-dom_pair"/>
</dbReference>
<dbReference type="InterPro" id="IPR018247">
    <property type="entry name" value="EF_Hand_1_Ca_BS"/>
</dbReference>
<dbReference type="Gene3D" id="3.30.800.10">
    <property type="entry name" value="Phosphatidylinositol Phosphate Kinase II Beta"/>
    <property type="match status" value="1"/>
</dbReference>
<feature type="region of interest" description="Disordered" evidence="3">
    <location>
        <begin position="499"/>
        <end position="537"/>
    </location>
</feature>
<feature type="compositionally biased region" description="Polar residues" evidence="3">
    <location>
        <begin position="1459"/>
        <end position="1468"/>
    </location>
</feature>
<evidence type="ECO:0000313" key="7">
    <source>
        <dbReference type="Proteomes" id="UP000041254"/>
    </source>
</evidence>
<feature type="compositionally biased region" description="Low complexity" evidence="3">
    <location>
        <begin position="508"/>
        <end position="520"/>
    </location>
</feature>
<feature type="region of interest" description="Disordered" evidence="3">
    <location>
        <begin position="1012"/>
        <end position="1047"/>
    </location>
</feature>
<dbReference type="STRING" id="1169540.A0A0G4E8F6"/>
<dbReference type="PRINTS" id="PR00450">
    <property type="entry name" value="RECOVERIN"/>
</dbReference>
<keyword evidence="1" id="KW-0106">Calcium</keyword>
<feature type="domain" description="PIPK" evidence="5">
    <location>
        <begin position="1145"/>
        <end position="1581"/>
    </location>
</feature>
<feature type="compositionally biased region" description="Low complexity" evidence="3">
    <location>
        <begin position="719"/>
        <end position="737"/>
    </location>
</feature>
<sequence length="1582" mass="170508">MSCGLGSCRRVRGVVDDHPAADAPVPRRVDVETLQKVRKEMQDRFTPKEIQALYARFRRICPTGHMSKARFRETLGYLGMLDDPFLPDSMFEAFDQNNDGELDFFEFVTSLGIMIRGSEDEKLELSFRILNANSVRLHRAQQQRAAAEAAAGGPSHPPDGKELPHKDSRDDEKLVQGRCNGVLPALSARRSVSTPDVPSSGTQGGVSATSTTTAAGAGGGGGGGGVSRGGVVVIERGMDPNFITYDEFKAMVRCVDTTISSLVPGRPEVDLSDVNMQHLFMRLASPGEDGKLRMTLEDYKNAVKHSPEFLALLGVLPFGFSSSRAARSPNKRSGVGVSPGTPGVSGLLRDPTAQFGRDGMLAVSPRFSTDTPRESGRMRYIRHELLAIRDLLTKTVDNMVRFLDANAVLFRMDSGDRRPDSSLQTASVGASQMASPQPPAAHSAPPATPQTPQPQPVPQRHPPPQRRPTESVPFVSLYGEAGAGVGGGSDYNYTSSYPFSSSNGTSQPYGSSSDPKQSSSGGPGHSKGTYGSGGSLAASNGTLRSSLTFNTGWMRQAGLDQRLDQAIADYLRQALAPVGQQGHGGDDGHEAGEMAVSMGGATKPPRKPQWSCWPVCIARHPPLVVPPEALPHERPEADDRPPQQQEAPQQQPPAGPTPSPPVALPLLPAAQSSCPPSPSLTTSSPIPVLAPLFPPLSDTGDLDQPAVSAPRSPPPGTGSTRAPTTSPARPPETTALTPPEPVEGTGSQAEDYPSTFVVTSGLMTSLTTILGGSGSMQDGQKPPAAEEANNKLPVTTAAALPAPPGDTSGARVKDGERQEDTRKTGGRDGVVRAPGLKPQEVVVGMAATTAEPMRFPVKRERSDGEGEPGAERAPTKAKVEVPPLTPQAMTQVVKPTERLTMPPQRPAPTPLQPPEPSQDAGDAGRFSAPPGRMDPRYTQYMLRLQQKVLALLNMIDREPTVDESSSTEHPAYGIAGLDRGHSPSAVAVEGVMTDSGVVAVEPPANLPVVSKDTRISDTTSSLPASRLGSRRESLEREEGEPDTSTMRQVKVSFPDGRAGLPLDLNDIDDPSVRSPAVEAYVRGGPGSVTMPVDRAGTGWMGGTGGRASVMQNIPTGTRRDRRHRRRTQRQYRLLGPKKGLAIHFGHENWNLVLNMMLGIRQGVGSIENAPNRQIMSADFEMKEKLTLAPRLGHLLDTAAKSFTVTRFIDYAPFVFRKIRERFGVDADEYLRSVGPEQLMGNMVLGNLSSLSELSSEGKSGAFFYYTADGRFMIKTMTPAEARFFRSLLKDYYAYLRANPHTLLCKFYGLHGLRLTKKTFVSTKVVKLYFVVMGNFFNTPVEIQRRYDLKGSWVGRSTRPEKLGDPPDRTVALKDNDFRVRREQLNLGSERRAALVSQLTSDAHFLEDHHIIDYSLLLGIHDRDMTNPEELPLSDTPASRVQASHTPTRGMMAVAPFRSSPGSSTNIGASASGAGDAVYTPREGGGSSQPHGGGDDTDNEAILQGRPPGPRVPFHEEFCGGMLSSDEKQIYYLGIIDFLTLYDNRKILEYAVKSVRYDRKGISCVPPPQYAERFINFIADNVR</sequence>
<feature type="compositionally biased region" description="Basic and acidic residues" evidence="3">
    <location>
        <begin position="158"/>
        <end position="173"/>
    </location>
</feature>
<feature type="compositionally biased region" description="Basic and acidic residues" evidence="3">
    <location>
        <begin position="857"/>
        <end position="879"/>
    </location>
</feature>
<dbReference type="PANTHER" id="PTHR23086">
    <property type="entry name" value="PHOSPHATIDYLINOSITOL-4-PHOSPHATE 5-KINASE"/>
    <property type="match status" value="1"/>
</dbReference>
<feature type="compositionally biased region" description="Basic and acidic residues" evidence="3">
    <location>
        <begin position="630"/>
        <end position="641"/>
    </location>
</feature>
<dbReference type="Gene3D" id="1.10.238.10">
    <property type="entry name" value="EF-hand"/>
    <property type="match status" value="1"/>
</dbReference>
<reference evidence="6 7" key="1">
    <citation type="submission" date="2014-11" db="EMBL/GenBank/DDBJ databases">
        <authorList>
            <person name="Zhu J."/>
            <person name="Qi W."/>
            <person name="Song R."/>
        </authorList>
    </citation>
    <scope>NUCLEOTIDE SEQUENCE [LARGE SCALE GENOMIC DNA]</scope>
</reference>
<feature type="compositionally biased region" description="Polar residues" evidence="3">
    <location>
        <begin position="768"/>
        <end position="778"/>
    </location>
</feature>
<dbReference type="Proteomes" id="UP000041254">
    <property type="component" value="Unassembled WGS sequence"/>
</dbReference>
<dbReference type="EMBL" id="CDMY01000040">
    <property type="protein sequence ID" value="CEL92023.1"/>
    <property type="molecule type" value="Genomic_DNA"/>
</dbReference>
<dbReference type="InterPro" id="IPR027484">
    <property type="entry name" value="PInositol-4-P-5-kinase_N"/>
</dbReference>
<accession>A0A0G4E8F6</accession>
<dbReference type="SUPFAM" id="SSF47473">
    <property type="entry name" value="EF-hand"/>
    <property type="match status" value="1"/>
</dbReference>
<dbReference type="InterPro" id="IPR023610">
    <property type="entry name" value="PInositol-4/5-P-5/4-kinase"/>
</dbReference>
<feature type="domain" description="EF-hand" evidence="4">
    <location>
        <begin position="88"/>
        <end position="117"/>
    </location>
</feature>
<feature type="region of interest" description="Disordered" evidence="3">
    <location>
        <begin position="413"/>
        <end position="471"/>
    </location>
</feature>
<evidence type="ECO:0008006" key="8">
    <source>
        <dbReference type="Google" id="ProtNLM"/>
    </source>
</evidence>
<dbReference type="Pfam" id="PF01504">
    <property type="entry name" value="PIP5K"/>
    <property type="match status" value="1"/>
</dbReference>
<dbReference type="OrthoDB" id="2129491at2759"/>
<feature type="compositionally biased region" description="Basic and acidic residues" evidence="3">
    <location>
        <begin position="811"/>
        <end position="830"/>
    </location>
</feature>